<dbReference type="Proteomes" id="UP001172101">
    <property type="component" value="Unassembled WGS sequence"/>
</dbReference>
<dbReference type="AlphaFoldDB" id="A0AA40AKU6"/>
<gene>
    <name evidence="1" type="ORF">B0T26DRAFT_751720</name>
</gene>
<reference evidence="1" key="1">
    <citation type="submission" date="2023-06" db="EMBL/GenBank/DDBJ databases">
        <title>Genome-scale phylogeny and comparative genomics of the fungal order Sordariales.</title>
        <authorList>
            <consortium name="Lawrence Berkeley National Laboratory"/>
            <person name="Hensen N."/>
            <person name="Bonometti L."/>
            <person name="Westerberg I."/>
            <person name="Brannstrom I.O."/>
            <person name="Guillou S."/>
            <person name="Cros-Aarteil S."/>
            <person name="Calhoun S."/>
            <person name="Haridas S."/>
            <person name="Kuo A."/>
            <person name="Mondo S."/>
            <person name="Pangilinan J."/>
            <person name="Riley R."/>
            <person name="LaButti K."/>
            <person name="Andreopoulos B."/>
            <person name="Lipzen A."/>
            <person name="Chen C."/>
            <person name="Yanf M."/>
            <person name="Daum C."/>
            <person name="Ng V."/>
            <person name="Clum A."/>
            <person name="Steindorff A."/>
            <person name="Ohm R."/>
            <person name="Martin F."/>
            <person name="Silar P."/>
            <person name="Natvig D."/>
            <person name="Lalanne C."/>
            <person name="Gautier V."/>
            <person name="Ament-velasquez S.L."/>
            <person name="Kruys A."/>
            <person name="Hutchinson M.I."/>
            <person name="Powell A.J."/>
            <person name="Barry K."/>
            <person name="Miller A.N."/>
            <person name="Grigoriev I.V."/>
            <person name="Debuchy R."/>
            <person name="Gladieux P."/>
            <person name="Thoren M.H."/>
            <person name="Johannesson H."/>
        </authorList>
    </citation>
    <scope>NUCLEOTIDE SEQUENCE</scope>
    <source>
        <strain evidence="1">SMH2392-1A</strain>
    </source>
</reference>
<dbReference type="GeneID" id="85328694"/>
<proteinExistence type="predicted"/>
<dbReference type="RefSeq" id="XP_060296481.1">
    <property type="nucleotide sequence ID" value="XM_060445424.1"/>
</dbReference>
<sequence>MEKCDDANPKPQTKKPYEILYLLDYLPKASHPAGTPEDVDAYLQNLVAETFYYDFYHSSDAFRKSYVDSHGRQLPYVIPFVQRRWAKGAAVTPSQNQEARRKLGVYSTWLHETLIAAREAEARALLPPILGALDIVVPVGDVPYNSRITGRVGYLPVVVDVMAAPGKDSGLLDGAEQIMAKSERPTVVATGS</sequence>
<dbReference type="InterPro" id="IPR036928">
    <property type="entry name" value="AS_sf"/>
</dbReference>
<dbReference type="EMBL" id="JAUIRO010000004">
    <property type="protein sequence ID" value="KAK0717688.1"/>
    <property type="molecule type" value="Genomic_DNA"/>
</dbReference>
<keyword evidence="2" id="KW-1185">Reference proteome</keyword>
<organism evidence="1 2">
    <name type="scientific">Lasiosphaeria miniovina</name>
    <dbReference type="NCBI Taxonomy" id="1954250"/>
    <lineage>
        <taxon>Eukaryota</taxon>
        <taxon>Fungi</taxon>
        <taxon>Dikarya</taxon>
        <taxon>Ascomycota</taxon>
        <taxon>Pezizomycotina</taxon>
        <taxon>Sordariomycetes</taxon>
        <taxon>Sordariomycetidae</taxon>
        <taxon>Sordariales</taxon>
        <taxon>Lasiosphaeriaceae</taxon>
        <taxon>Lasiosphaeria</taxon>
    </lineage>
</organism>
<evidence type="ECO:0000313" key="2">
    <source>
        <dbReference type="Proteomes" id="UP001172101"/>
    </source>
</evidence>
<accession>A0AA40AKU6</accession>
<comment type="caution">
    <text evidence="1">The sequence shown here is derived from an EMBL/GenBank/DDBJ whole genome shotgun (WGS) entry which is preliminary data.</text>
</comment>
<dbReference type="SUPFAM" id="SSF75304">
    <property type="entry name" value="Amidase signature (AS) enzymes"/>
    <property type="match status" value="1"/>
</dbReference>
<protein>
    <submittedName>
        <fullName evidence="1">Uncharacterized protein</fullName>
    </submittedName>
</protein>
<evidence type="ECO:0000313" key="1">
    <source>
        <dbReference type="EMBL" id="KAK0717688.1"/>
    </source>
</evidence>
<name>A0AA40AKU6_9PEZI</name>